<dbReference type="AlphaFoldDB" id="A0A0L0FH76"/>
<feature type="non-terminal residue" evidence="2">
    <location>
        <position position="68"/>
    </location>
</feature>
<gene>
    <name evidence="2" type="ORF">SARC_12066</name>
</gene>
<protein>
    <submittedName>
        <fullName evidence="2">Uncharacterized protein</fullName>
    </submittedName>
</protein>
<proteinExistence type="predicted"/>
<organism evidence="2 3">
    <name type="scientific">Sphaeroforma arctica JP610</name>
    <dbReference type="NCBI Taxonomy" id="667725"/>
    <lineage>
        <taxon>Eukaryota</taxon>
        <taxon>Ichthyosporea</taxon>
        <taxon>Ichthyophonida</taxon>
        <taxon>Sphaeroforma</taxon>
    </lineage>
</organism>
<reference evidence="2 3" key="1">
    <citation type="submission" date="2011-02" db="EMBL/GenBank/DDBJ databases">
        <title>The Genome Sequence of Sphaeroforma arctica JP610.</title>
        <authorList>
            <consortium name="The Broad Institute Genome Sequencing Platform"/>
            <person name="Russ C."/>
            <person name="Cuomo C."/>
            <person name="Young S.K."/>
            <person name="Zeng Q."/>
            <person name="Gargeya S."/>
            <person name="Alvarado L."/>
            <person name="Berlin A."/>
            <person name="Chapman S.B."/>
            <person name="Chen Z."/>
            <person name="Freedman E."/>
            <person name="Gellesch M."/>
            <person name="Goldberg J."/>
            <person name="Griggs A."/>
            <person name="Gujja S."/>
            <person name="Heilman E."/>
            <person name="Heiman D."/>
            <person name="Howarth C."/>
            <person name="Mehta T."/>
            <person name="Neiman D."/>
            <person name="Pearson M."/>
            <person name="Roberts A."/>
            <person name="Saif S."/>
            <person name="Shea T."/>
            <person name="Shenoy N."/>
            <person name="Sisk P."/>
            <person name="Stolte C."/>
            <person name="Sykes S."/>
            <person name="White J."/>
            <person name="Yandava C."/>
            <person name="Burger G."/>
            <person name="Gray M.W."/>
            <person name="Holland P.W.H."/>
            <person name="King N."/>
            <person name="Lang F.B.F."/>
            <person name="Roger A.J."/>
            <person name="Ruiz-Trillo I."/>
            <person name="Haas B."/>
            <person name="Nusbaum C."/>
            <person name="Birren B."/>
        </authorList>
    </citation>
    <scope>NUCLEOTIDE SEQUENCE [LARGE SCALE GENOMIC DNA]</scope>
    <source>
        <strain evidence="2 3">JP610</strain>
    </source>
</reference>
<feature type="compositionally biased region" description="Polar residues" evidence="1">
    <location>
        <begin position="45"/>
        <end position="55"/>
    </location>
</feature>
<evidence type="ECO:0000313" key="2">
    <source>
        <dbReference type="EMBL" id="KNC75408.1"/>
    </source>
</evidence>
<feature type="region of interest" description="Disordered" evidence="1">
    <location>
        <begin position="45"/>
        <end position="68"/>
    </location>
</feature>
<dbReference type="GeneID" id="25912570"/>
<accession>A0A0L0FH76</accession>
<evidence type="ECO:0000313" key="3">
    <source>
        <dbReference type="Proteomes" id="UP000054560"/>
    </source>
</evidence>
<dbReference type="EMBL" id="KQ243643">
    <property type="protein sequence ID" value="KNC75408.1"/>
    <property type="molecule type" value="Genomic_DNA"/>
</dbReference>
<dbReference type="RefSeq" id="XP_014149310.1">
    <property type="nucleotide sequence ID" value="XM_014293835.1"/>
</dbReference>
<evidence type="ECO:0000256" key="1">
    <source>
        <dbReference type="SAM" id="MobiDB-lite"/>
    </source>
</evidence>
<sequence length="68" mass="7217">MENIPLDRSIITVIAGTRRSYFGCGLTATSRVGKGGGLLIEHTNTDITHTSSTSGPHAPNYEMGLREG</sequence>
<name>A0A0L0FH76_9EUKA</name>
<dbReference type="Proteomes" id="UP000054560">
    <property type="component" value="Unassembled WGS sequence"/>
</dbReference>
<keyword evidence="3" id="KW-1185">Reference proteome</keyword>